<reference evidence="4 5" key="1">
    <citation type="submission" date="2023-03" db="EMBL/GenBank/DDBJ databases">
        <title>Draft genome sequence of type strain Streptomyces ferralitis JCM 14344.</title>
        <authorList>
            <person name="Klaysubun C."/>
            <person name="Duangmal K."/>
        </authorList>
    </citation>
    <scope>NUCLEOTIDE SEQUENCE [LARGE SCALE GENOMIC DNA]</scope>
    <source>
        <strain evidence="4 5">JCM 14344</strain>
    </source>
</reference>
<keyword evidence="2" id="KW-0812">Transmembrane</keyword>
<keyword evidence="2" id="KW-1133">Transmembrane helix</keyword>
<feature type="compositionally biased region" description="Basic and acidic residues" evidence="1">
    <location>
        <begin position="623"/>
        <end position="640"/>
    </location>
</feature>
<protein>
    <recommendedName>
        <fullName evidence="3">Protein kinase domain-containing protein</fullName>
    </recommendedName>
</protein>
<evidence type="ECO:0000259" key="3">
    <source>
        <dbReference type="PROSITE" id="PS50011"/>
    </source>
</evidence>
<feature type="region of interest" description="Disordered" evidence="1">
    <location>
        <begin position="319"/>
        <end position="358"/>
    </location>
</feature>
<evidence type="ECO:0000256" key="1">
    <source>
        <dbReference type="SAM" id="MobiDB-lite"/>
    </source>
</evidence>
<gene>
    <name evidence="4" type="ORF">P2L57_07245</name>
</gene>
<dbReference type="Gene3D" id="1.10.510.10">
    <property type="entry name" value="Transferase(Phosphotransferase) domain 1"/>
    <property type="match status" value="1"/>
</dbReference>
<proteinExistence type="predicted"/>
<feature type="region of interest" description="Disordered" evidence="1">
    <location>
        <begin position="621"/>
        <end position="641"/>
    </location>
</feature>
<keyword evidence="2" id="KW-0472">Membrane</keyword>
<organism evidence="4 5">
    <name type="scientific">Streptantibioticus ferralitis</name>
    <dbReference type="NCBI Taxonomy" id="236510"/>
    <lineage>
        <taxon>Bacteria</taxon>
        <taxon>Bacillati</taxon>
        <taxon>Actinomycetota</taxon>
        <taxon>Actinomycetes</taxon>
        <taxon>Kitasatosporales</taxon>
        <taxon>Streptomycetaceae</taxon>
        <taxon>Streptantibioticus</taxon>
    </lineage>
</organism>
<keyword evidence="5" id="KW-1185">Reference proteome</keyword>
<dbReference type="RefSeq" id="WP_275810082.1">
    <property type="nucleotide sequence ID" value="NZ_BAAANM010000035.1"/>
</dbReference>
<dbReference type="PROSITE" id="PS50011">
    <property type="entry name" value="PROTEIN_KINASE_DOM"/>
    <property type="match status" value="1"/>
</dbReference>
<evidence type="ECO:0000256" key="2">
    <source>
        <dbReference type="SAM" id="Phobius"/>
    </source>
</evidence>
<evidence type="ECO:0000313" key="5">
    <source>
        <dbReference type="Proteomes" id="UP001220022"/>
    </source>
</evidence>
<feature type="transmembrane region" description="Helical" evidence="2">
    <location>
        <begin position="364"/>
        <end position="383"/>
    </location>
</feature>
<accession>A0ABT5YW04</accession>
<feature type="domain" description="Protein kinase" evidence="3">
    <location>
        <begin position="42"/>
        <end position="298"/>
    </location>
</feature>
<dbReference type="Proteomes" id="UP001220022">
    <property type="component" value="Unassembled WGS sequence"/>
</dbReference>
<dbReference type="SUPFAM" id="SSF56112">
    <property type="entry name" value="Protein kinase-like (PK-like)"/>
    <property type="match status" value="1"/>
</dbReference>
<evidence type="ECO:0000313" key="4">
    <source>
        <dbReference type="EMBL" id="MDF2255526.1"/>
    </source>
</evidence>
<comment type="caution">
    <text evidence="4">The sequence shown here is derived from an EMBL/GenBank/DDBJ whole genome shotgun (WGS) entry which is preliminary data.</text>
</comment>
<dbReference type="InterPro" id="IPR000719">
    <property type="entry name" value="Prot_kinase_dom"/>
</dbReference>
<dbReference type="EMBL" id="JARHTQ010000003">
    <property type="protein sequence ID" value="MDF2255526.1"/>
    <property type="molecule type" value="Genomic_DNA"/>
</dbReference>
<dbReference type="InterPro" id="IPR011009">
    <property type="entry name" value="Kinase-like_dom_sf"/>
</dbReference>
<name>A0ABT5YW04_9ACTN</name>
<sequence>MAAAAGPFRQFPTGGEYSEAMQNTHLCFRHPELKGAVPELTKIHTPKAISGAFASVFSLTSAASGRRYAVKCFTRHIPDQEMRYEAISKQLVTLDSTALSQPWKMGFEYLPDAILVGAERYPVLKMEWVEAVTLSAWLDTHHHDSAAVARLADRFSELAADLVAHDIAHGDLQHGNLLVADDGTLRLVDYDGMYVPALSGREGTERGHRNYQSPARGDEDFDSHMDRFSAWVIFLALKAVAADARLWAQLHERHGEYLLLAEDDFKNPSASSRFPALLAHRDQTVRDLADQVRSLSWQPLDALPPLPSAPVSAPTLPLASAAPHSADNGSTLPSWMSGHLPPVSSAPPAEDPDAPPTSFTGRRALDVLAAVLLPITVFVPAILCAAGVLASLLLPLPLTATAFLTWAAHRTRSETRLLRKHVRALTKRRWQATHPDKATNELHRQRMEFDSAETKRKAELTRAQQELLDRHQREVAAADSGKIKKWAAIDRKVSSLDGELRAAMDQALATERATFVQEELRKARIATARLQGIGEKLKGSLAMYGISAAADFTGIRLISTNSGGYASTTALIVKTGGREVNIKGIGAAKARTLDAWRQAQISAAQSRCTIRLSSARRQSITSDFERRRAQHSDERRKAEADAATQRAQAQQRLQDGRVRLSAQDAAALRLAQQQRQAFAQRALQIQESQADLDSVNASLAEARRIRRALSHARYLRFALTGH</sequence>